<accession>A0A1V9FF45</accession>
<comment type="caution">
    <text evidence="1">The sequence shown here is derived from an EMBL/GenBank/DDBJ whole genome shotgun (WGS) entry which is preliminary data.</text>
</comment>
<dbReference type="AlphaFoldDB" id="A0A1V9FF45"/>
<evidence type="ECO:0000313" key="2">
    <source>
        <dbReference type="Proteomes" id="UP000192796"/>
    </source>
</evidence>
<dbReference type="EMBL" id="LVYD01000124">
    <property type="protein sequence ID" value="OQP56907.1"/>
    <property type="molecule type" value="Genomic_DNA"/>
</dbReference>
<sequence>MKIDKTGQFPLGILRQFIFFIADNRFGLPELMPVWHLMSSKLGVGKRESGGTDAQIGMKIVHF</sequence>
<protein>
    <submittedName>
        <fullName evidence="1">Uncharacterized protein</fullName>
    </submittedName>
</protein>
<evidence type="ECO:0000313" key="1">
    <source>
        <dbReference type="EMBL" id="OQP56907.1"/>
    </source>
</evidence>
<keyword evidence="2" id="KW-1185">Reference proteome</keyword>
<gene>
    <name evidence="1" type="ORF">A3860_10020</name>
</gene>
<organism evidence="1 2">
    <name type="scientific">Niastella vici</name>
    <dbReference type="NCBI Taxonomy" id="1703345"/>
    <lineage>
        <taxon>Bacteria</taxon>
        <taxon>Pseudomonadati</taxon>
        <taxon>Bacteroidota</taxon>
        <taxon>Chitinophagia</taxon>
        <taxon>Chitinophagales</taxon>
        <taxon>Chitinophagaceae</taxon>
        <taxon>Niastella</taxon>
    </lineage>
</organism>
<name>A0A1V9FF45_9BACT</name>
<proteinExistence type="predicted"/>
<reference evidence="1 2" key="1">
    <citation type="submission" date="2016-03" db="EMBL/GenBank/DDBJ databases">
        <title>Niastella vici sp. nov., isolated from farmland soil.</title>
        <authorList>
            <person name="Chen L."/>
            <person name="Wang D."/>
            <person name="Yang S."/>
            <person name="Wang G."/>
        </authorList>
    </citation>
    <scope>NUCLEOTIDE SEQUENCE [LARGE SCALE GENOMIC DNA]</scope>
    <source>
        <strain evidence="1 2">DJ57</strain>
    </source>
</reference>
<dbReference type="Proteomes" id="UP000192796">
    <property type="component" value="Unassembled WGS sequence"/>
</dbReference>
<dbReference type="RefSeq" id="WP_081155869.1">
    <property type="nucleotide sequence ID" value="NZ_LVYD01000124.1"/>
</dbReference>